<keyword evidence="8" id="KW-0560">Oxidoreductase</keyword>
<keyword evidence="10" id="KW-0443">Lipid metabolism</keyword>
<dbReference type="AlphaFoldDB" id="A0AAW0ETA2"/>
<feature type="transmembrane region" description="Helical" evidence="13">
    <location>
        <begin position="45"/>
        <end position="66"/>
    </location>
</feature>
<evidence type="ECO:0000256" key="8">
    <source>
        <dbReference type="ARBA" id="ARBA00023002"/>
    </source>
</evidence>
<comment type="caution">
    <text evidence="15">The sequence shown here is derived from an EMBL/GenBank/DDBJ whole genome shotgun (WGS) entry which is preliminary data.</text>
</comment>
<sequence>MFAFLTRLRPGRLYKRIFSFSAEAANKLPKEQREVPQWTKGNFEYNFIGIAVITVPLIFTILGFALRIPAPLPVLQWGLLFYMILGIGGSAAGYHRLFSHGTYVPGEAMVWACSYFGAATFQGSIKWWARNHRVHHRYTDTSKDPYDATRGFVFAHLGWFVMRMDYELLGDADVSDLKDNLVVDFQRKYYGFIAATIGIVIPMMLSAFTTGEWVSSFVWGMMFRIHVTHQSIFFVNSLAHTNWFGAKQEYADDTTPNDSFIFAITTWGEGYHNYHHQFPNDYRSGHLWYHLDFTKWYIRAAEFLGFCDSLQRVPRIVAERAAAVQSAKVHMRELVKDQEKMRRLDTFTEAEYTWDDVQAEVKKGRKLMVIHGNVLDVERTVHLEAAWDHPSRTVNWLDAHPGGRAWLLAYVGKDATVAFHGGVHGHTTGELNYFPELRVGRLKGRPMVAEIQTHDVNAEERKRQ</sequence>
<keyword evidence="11 13" id="KW-0472">Membrane</keyword>
<keyword evidence="12" id="KW-0275">Fatty acid biosynthesis</keyword>
<dbReference type="PROSITE" id="PS50255">
    <property type="entry name" value="CYTOCHROME_B5_2"/>
    <property type="match status" value="1"/>
</dbReference>
<keyword evidence="4 13" id="KW-0812">Transmembrane</keyword>
<evidence type="ECO:0000256" key="1">
    <source>
        <dbReference type="ARBA" id="ARBA00004141"/>
    </source>
</evidence>
<dbReference type="SUPFAM" id="SSF55856">
    <property type="entry name" value="Cytochrome b5-like heme/steroid binding domain"/>
    <property type="match status" value="1"/>
</dbReference>
<keyword evidence="9" id="KW-0408">Iron</keyword>
<evidence type="ECO:0000256" key="9">
    <source>
        <dbReference type="ARBA" id="ARBA00023004"/>
    </source>
</evidence>
<feature type="transmembrane region" description="Helical" evidence="13">
    <location>
        <begin position="78"/>
        <end position="97"/>
    </location>
</feature>
<dbReference type="Pfam" id="PF00487">
    <property type="entry name" value="FA_desaturase"/>
    <property type="match status" value="1"/>
</dbReference>
<dbReference type="GO" id="GO:0006636">
    <property type="term" value="P:unsaturated fatty acid biosynthetic process"/>
    <property type="evidence" value="ECO:0007669"/>
    <property type="project" value="InterPro"/>
</dbReference>
<evidence type="ECO:0000313" key="15">
    <source>
        <dbReference type="EMBL" id="KAK7197507.1"/>
    </source>
</evidence>
<dbReference type="InterPro" id="IPR036400">
    <property type="entry name" value="Cyt_B5-like_heme/steroid_sf"/>
</dbReference>
<evidence type="ECO:0000256" key="4">
    <source>
        <dbReference type="ARBA" id="ARBA00022692"/>
    </source>
</evidence>
<dbReference type="PRINTS" id="PR00075">
    <property type="entry name" value="FACDDSATRASE"/>
</dbReference>
<proteinExistence type="inferred from homology"/>
<dbReference type="GO" id="GO:0005789">
    <property type="term" value="C:endoplasmic reticulum membrane"/>
    <property type="evidence" value="ECO:0007669"/>
    <property type="project" value="TreeGrafter"/>
</dbReference>
<evidence type="ECO:0000256" key="10">
    <source>
        <dbReference type="ARBA" id="ARBA00023098"/>
    </source>
</evidence>
<dbReference type="PIRSF" id="PIRSF000345">
    <property type="entry name" value="OLE1"/>
    <property type="match status" value="1"/>
</dbReference>
<evidence type="ECO:0000256" key="2">
    <source>
        <dbReference type="ARBA" id="ARBA00009295"/>
    </source>
</evidence>
<name>A0AAW0ETA2_9TRYP</name>
<reference evidence="15 16" key="1">
    <citation type="journal article" date="2021" name="MBio">
        <title>A New Model Trypanosomatid, Novymonas esmeraldas: Genomic Perception of Its 'Candidatus Pandoraea novymonadis' Endosymbiont.</title>
        <authorList>
            <person name="Zakharova A."/>
            <person name="Saura A."/>
            <person name="Butenko A."/>
            <person name="Podesvova L."/>
            <person name="Warmusova S."/>
            <person name="Kostygov A.Y."/>
            <person name="Nenarokova A."/>
            <person name="Lukes J."/>
            <person name="Opperdoes F.R."/>
            <person name="Yurchenko V."/>
        </authorList>
    </citation>
    <scope>NUCLEOTIDE SEQUENCE [LARGE SCALE GENOMIC DNA]</scope>
    <source>
        <strain evidence="15 16">E262AT.01</strain>
    </source>
</reference>
<comment type="similarity">
    <text evidence="2">Belongs to the fatty acid desaturase type 1 family.</text>
</comment>
<dbReference type="Pfam" id="PF00173">
    <property type="entry name" value="Cyt-b5"/>
    <property type="match status" value="1"/>
</dbReference>
<dbReference type="Proteomes" id="UP001430356">
    <property type="component" value="Unassembled WGS sequence"/>
</dbReference>
<dbReference type="InterPro" id="IPR009160">
    <property type="entry name" value="Acyl-CoA_deSatase_haem/ster-bd"/>
</dbReference>
<evidence type="ECO:0000256" key="7">
    <source>
        <dbReference type="ARBA" id="ARBA00022989"/>
    </source>
</evidence>
<dbReference type="CDD" id="cd03505">
    <property type="entry name" value="Delta9-FADS-like"/>
    <property type="match status" value="1"/>
</dbReference>
<evidence type="ECO:0000256" key="12">
    <source>
        <dbReference type="ARBA" id="ARBA00023160"/>
    </source>
</evidence>
<dbReference type="Gene3D" id="3.10.120.10">
    <property type="entry name" value="Cytochrome b5-like heme/steroid binding domain"/>
    <property type="match status" value="1"/>
</dbReference>
<gene>
    <name evidence="15" type="ORF">NESM_000700500</name>
</gene>
<dbReference type="InterPro" id="IPR015876">
    <property type="entry name" value="Acyl-CoA_DS"/>
</dbReference>
<keyword evidence="6" id="KW-0276">Fatty acid metabolism</keyword>
<evidence type="ECO:0000259" key="14">
    <source>
        <dbReference type="PROSITE" id="PS50255"/>
    </source>
</evidence>
<evidence type="ECO:0000256" key="3">
    <source>
        <dbReference type="ARBA" id="ARBA00022516"/>
    </source>
</evidence>
<dbReference type="SMART" id="SM01117">
    <property type="entry name" value="Cyt-b5"/>
    <property type="match status" value="1"/>
</dbReference>
<dbReference type="PANTHER" id="PTHR11351:SF31">
    <property type="entry name" value="DESATURASE 1, ISOFORM A-RELATED"/>
    <property type="match status" value="1"/>
</dbReference>
<dbReference type="GO" id="GO:0004768">
    <property type="term" value="F:stearoyl-CoA 9-desaturase activity"/>
    <property type="evidence" value="ECO:0007669"/>
    <property type="project" value="InterPro"/>
</dbReference>
<dbReference type="EMBL" id="JAECZO010000108">
    <property type="protein sequence ID" value="KAK7197507.1"/>
    <property type="molecule type" value="Genomic_DNA"/>
</dbReference>
<evidence type="ECO:0000256" key="6">
    <source>
        <dbReference type="ARBA" id="ARBA00022832"/>
    </source>
</evidence>
<feature type="transmembrane region" description="Helical" evidence="13">
    <location>
        <begin position="189"/>
        <end position="214"/>
    </location>
</feature>
<keyword evidence="3" id="KW-0444">Lipid biosynthesis</keyword>
<dbReference type="GO" id="GO:0005506">
    <property type="term" value="F:iron ion binding"/>
    <property type="evidence" value="ECO:0007669"/>
    <property type="project" value="TreeGrafter"/>
</dbReference>
<comment type="subcellular location">
    <subcellularLocation>
        <location evidence="1">Membrane</location>
        <topology evidence="1">Multi-pass membrane protein</topology>
    </subcellularLocation>
</comment>
<dbReference type="PROSITE" id="PS00476">
    <property type="entry name" value="FATTY_ACID_DESATUR_1"/>
    <property type="match status" value="1"/>
</dbReference>
<dbReference type="PANTHER" id="PTHR11351">
    <property type="entry name" value="ACYL-COA DESATURASE"/>
    <property type="match status" value="1"/>
</dbReference>
<keyword evidence="5" id="KW-0479">Metal-binding</keyword>
<evidence type="ECO:0000256" key="11">
    <source>
        <dbReference type="ARBA" id="ARBA00023136"/>
    </source>
</evidence>
<feature type="domain" description="Cytochrome b5 heme-binding" evidence="14">
    <location>
        <begin position="349"/>
        <end position="443"/>
    </location>
</feature>
<dbReference type="InterPro" id="IPR001522">
    <property type="entry name" value="FADS-1_CS"/>
</dbReference>
<evidence type="ECO:0000256" key="5">
    <source>
        <dbReference type="ARBA" id="ARBA00022723"/>
    </source>
</evidence>
<keyword evidence="16" id="KW-1185">Reference proteome</keyword>
<dbReference type="InterPro" id="IPR005804">
    <property type="entry name" value="FA_desaturase_dom"/>
</dbReference>
<protein>
    <submittedName>
        <fullName evidence="15">Stearic acid desaturase</fullName>
    </submittedName>
</protein>
<evidence type="ECO:0000256" key="13">
    <source>
        <dbReference type="SAM" id="Phobius"/>
    </source>
</evidence>
<keyword evidence="7 13" id="KW-1133">Transmembrane helix</keyword>
<evidence type="ECO:0000313" key="16">
    <source>
        <dbReference type="Proteomes" id="UP001430356"/>
    </source>
</evidence>
<organism evidence="15 16">
    <name type="scientific">Novymonas esmeraldas</name>
    <dbReference type="NCBI Taxonomy" id="1808958"/>
    <lineage>
        <taxon>Eukaryota</taxon>
        <taxon>Discoba</taxon>
        <taxon>Euglenozoa</taxon>
        <taxon>Kinetoplastea</taxon>
        <taxon>Metakinetoplastina</taxon>
        <taxon>Trypanosomatida</taxon>
        <taxon>Trypanosomatidae</taxon>
        <taxon>Novymonas</taxon>
    </lineage>
</organism>
<accession>A0AAW0ETA2</accession>
<dbReference type="InterPro" id="IPR001199">
    <property type="entry name" value="Cyt_B5-like_heme/steroid-bd"/>
</dbReference>